<evidence type="ECO:0000313" key="3">
    <source>
        <dbReference type="Proteomes" id="UP001054837"/>
    </source>
</evidence>
<name>A0AAV4TWX4_9ARAC</name>
<reference evidence="2 3" key="1">
    <citation type="submission" date="2021-06" db="EMBL/GenBank/DDBJ databases">
        <title>Caerostris darwini draft genome.</title>
        <authorList>
            <person name="Kono N."/>
            <person name="Arakawa K."/>
        </authorList>
    </citation>
    <scope>NUCLEOTIDE SEQUENCE [LARGE SCALE GENOMIC DNA]</scope>
</reference>
<dbReference type="AlphaFoldDB" id="A0AAV4TWX4"/>
<comment type="caution">
    <text evidence="2">The sequence shown here is derived from an EMBL/GenBank/DDBJ whole genome shotgun (WGS) entry which is preliminary data.</text>
</comment>
<organism evidence="2 3">
    <name type="scientific">Caerostris darwini</name>
    <dbReference type="NCBI Taxonomy" id="1538125"/>
    <lineage>
        <taxon>Eukaryota</taxon>
        <taxon>Metazoa</taxon>
        <taxon>Ecdysozoa</taxon>
        <taxon>Arthropoda</taxon>
        <taxon>Chelicerata</taxon>
        <taxon>Arachnida</taxon>
        <taxon>Araneae</taxon>
        <taxon>Araneomorphae</taxon>
        <taxon>Entelegynae</taxon>
        <taxon>Araneoidea</taxon>
        <taxon>Araneidae</taxon>
        <taxon>Caerostris</taxon>
    </lineage>
</organism>
<evidence type="ECO:0000313" key="2">
    <source>
        <dbReference type="EMBL" id="GIY49591.1"/>
    </source>
</evidence>
<proteinExistence type="predicted"/>
<dbReference type="Proteomes" id="UP001054837">
    <property type="component" value="Unassembled WGS sequence"/>
</dbReference>
<gene>
    <name evidence="2" type="ORF">CDAR_565511</name>
</gene>
<dbReference type="EMBL" id="BPLQ01010246">
    <property type="protein sequence ID" value="GIY49591.1"/>
    <property type="molecule type" value="Genomic_DNA"/>
</dbReference>
<sequence length="114" mass="13111">MYGGHQVLVPISQIFPILLNTLMELTSRLRSAPLCVDFYCYLPRRLRTPSVGGDESSFRSVSFFSILRITGQWKERTNLPSLSIDPSHFVEASRPPARFNSRDRKRNLEPSNRN</sequence>
<accession>A0AAV4TWX4</accession>
<protein>
    <submittedName>
        <fullName evidence="2">Uncharacterized protein</fullName>
    </submittedName>
</protein>
<keyword evidence="3" id="KW-1185">Reference proteome</keyword>
<evidence type="ECO:0000256" key="1">
    <source>
        <dbReference type="SAM" id="MobiDB-lite"/>
    </source>
</evidence>
<feature type="region of interest" description="Disordered" evidence="1">
    <location>
        <begin position="80"/>
        <end position="114"/>
    </location>
</feature>